<organism evidence="3 4">
    <name type="scientific">Rothia amarae</name>
    <dbReference type="NCBI Taxonomy" id="169480"/>
    <lineage>
        <taxon>Bacteria</taxon>
        <taxon>Bacillati</taxon>
        <taxon>Actinomycetota</taxon>
        <taxon>Actinomycetes</taxon>
        <taxon>Micrococcales</taxon>
        <taxon>Micrococcaceae</taxon>
        <taxon>Rothia</taxon>
    </lineage>
</organism>
<feature type="transmembrane region" description="Helical" evidence="2">
    <location>
        <begin position="140"/>
        <end position="158"/>
    </location>
</feature>
<dbReference type="RefSeq" id="WP_145177342.1">
    <property type="nucleotide sequence ID" value="NZ_BAAAHX010000003.1"/>
</dbReference>
<feature type="transmembrane region" description="Helical" evidence="2">
    <location>
        <begin position="65"/>
        <end position="81"/>
    </location>
</feature>
<accession>A0A7H2BK31</accession>
<dbReference type="Proteomes" id="UP000516421">
    <property type="component" value="Chromosome"/>
</dbReference>
<protein>
    <submittedName>
        <fullName evidence="3">Uncharacterized protein</fullName>
    </submittedName>
</protein>
<feature type="transmembrane region" description="Helical" evidence="2">
    <location>
        <begin position="39"/>
        <end position="59"/>
    </location>
</feature>
<evidence type="ECO:0000256" key="1">
    <source>
        <dbReference type="SAM" id="MobiDB-lite"/>
    </source>
</evidence>
<sequence>MAENQNHGPNPWEANDPNNTSFYPEPPPASSYVRQLHKLAVGMLVANVGSSIYFFVTVGRDQEDFSLMALLFLCLYPFMAIRRGMNPRKVRLRELPTTERGWWRRYEIVRRSEYVLAIWWSLLNCAFLFLSTVLGWQPRGIFFFAVTGLTAYLIQWQYKRQLEKNTAHLE</sequence>
<keyword evidence="4" id="KW-1185">Reference proteome</keyword>
<dbReference type="KEGG" id="rama:IDM48_00760"/>
<keyword evidence="2" id="KW-0812">Transmembrane</keyword>
<feature type="transmembrane region" description="Helical" evidence="2">
    <location>
        <begin position="114"/>
        <end position="134"/>
    </location>
</feature>
<reference evidence="3 4" key="1">
    <citation type="submission" date="2020-09" db="EMBL/GenBank/DDBJ databases">
        <title>Investigation of environmental microbe.</title>
        <authorList>
            <person name="Ou Y."/>
            <person name="Kang Q."/>
        </authorList>
    </citation>
    <scope>NUCLEOTIDE SEQUENCE [LARGE SCALE GENOMIC DNA]</scope>
    <source>
        <strain evidence="3 4">KJZ-9</strain>
    </source>
</reference>
<feature type="region of interest" description="Disordered" evidence="1">
    <location>
        <begin position="1"/>
        <end position="20"/>
    </location>
</feature>
<keyword evidence="2" id="KW-0472">Membrane</keyword>
<name>A0A7H2BK31_9MICC</name>
<evidence type="ECO:0000313" key="4">
    <source>
        <dbReference type="Proteomes" id="UP000516421"/>
    </source>
</evidence>
<proteinExistence type="predicted"/>
<dbReference type="EMBL" id="CP061538">
    <property type="protein sequence ID" value="QNV40027.1"/>
    <property type="molecule type" value="Genomic_DNA"/>
</dbReference>
<evidence type="ECO:0000313" key="3">
    <source>
        <dbReference type="EMBL" id="QNV40027.1"/>
    </source>
</evidence>
<gene>
    <name evidence="3" type="ORF">IDM48_00760</name>
</gene>
<dbReference type="AlphaFoldDB" id="A0A7H2BK31"/>
<keyword evidence="2" id="KW-1133">Transmembrane helix</keyword>
<evidence type="ECO:0000256" key="2">
    <source>
        <dbReference type="SAM" id="Phobius"/>
    </source>
</evidence>